<dbReference type="InterPro" id="IPR032534">
    <property type="entry name" value="EcxA_zinc-bd"/>
</dbReference>
<dbReference type="Proteomes" id="UP000319732">
    <property type="component" value="Unassembled WGS sequence"/>
</dbReference>
<reference evidence="4 5" key="1">
    <citation type="submission" date="2019-06" db="EMBL/GenBank/DDBJ databases">
        <title>Whole genome sequence for Cellvibrionaceae sp. R142.</title>
        <authorList>
            <person name="Wang G."/>
        </authorList>
    </citation>
    <scope>NUCLEOTIDE SEQUENCE [LARGE SCALE GENOMIC DNA]</scope>
    <source>
        <strain evidence="4 5">R142</strain>
    </source>
</reference>
<sequence length="798" mass="88505">MVRLLLALLSISFLSPIYASTASIADFTRDMIHRPGLFDLYYHRTTGKVYLTVRDTRQPFLFQSSLPQGVGSNDIGLDRGQLGETRLVRFEHYGDKVLLKQLNTRFRAGSGNPAERTSVDEAFADSVIAGLPVVAQGGEQLLVDYTDFLLSDIHRIADRLTKTKQGTYKPDPQRSGVHLPRTKAFPDNTELEALVTFAGTKPGAYVKQVTPQPQSISVHLHHSLIRLPDDGYQPRRFHPYSGFWSLEHLDYAVPIEAPMAQRFIPRHRLQKRNPQAERSDPVEPIVYYLDPGLPPAIKQALRDGALWWDAAFAAIGYNNAFQVRDLPADADPMDVRYNVIQWVHRATRGWSYGTSVVDPRTGEIIKGHVTLGSLRVRHDYLIALGLTSPFSGENTVTETQKQMALARIRQLSAHEVGHTLGIAHNFAASENERASVMDYPHPLLSLQNGRVSLQNAYASGTGAWDNYVIAYGYQDYPDAEREQAGLLALMQQARDSGLAYQSDPDARGAGAANSQGHLWDNGADPLAELQRLFDIRRVALANFGINSIPAGTPLANLEESLAPIYLLHRYQAEAVAKLVGGVTYQYELKGDYPSPQGIQVVAPERQLQAVDALISIVSPEFLAIPEPLQQLIVPKAYGDKRTRESFHSRSGITFDPVSAGEAAAGHALSLLLQPQRLNRVAQQHSVDAAQPGVAILVERLLEQTLKSGGGRKSPAHPLKYRLDHVVLNALVQLLERNTLAPEVKAAVYYRLMQLPRWLKKDSRNPQKAAMAQQLEIYFESGKWKGEFEVLKLPPGSPI</sequence>
<dbReference type="CDD" id="cd04276">
    <property type="entry name" value="ZnMc_MMP_like_2"/>
    <property type="match status" value="1"/>
</dbReference>
<evidence type="ECO:0000259" key="3">
    <source>
        <dbReference type="Pfam" id="PF17148"/>
    </source>
</evidence>
<organism evidence="4 5">
    <name type="scientific">Exilibacterium tricleocarpae</name>
    <dbReference type="NCBI Taxonomy" id="2591008"/>
    <lineage>
        <taxon>Bacteria</taxon>
        <taxon>Pseudomonadati</taxon>
        <taxon>Pseudomonadota</taxon>
        <taxon>Gammaproteobacteria</taxon>
        <taxon>Cellvibrionales</taxon>
        <taxon>Cellvibrionaceae</taxon>
        <taxon>Exilibacterium</taxon>
    </lineage>
</organism>
<dbReference type="EMBL" id="VHSG01000041">
    <property type="protein sequence ID" value="TQV66520.1"/>
    <property type="molecule type" value="Genomic_DNA"/>
</dbReference>
<name>A0A545SNF1_9GAMM</name>
<dbReference type="Pfam" id="PF17148">
    <property type="entry name" value="DUF5117"/>
    <property type="match status" value="1"/>
</dbReference>
<comment type="caution">
    <text evidence="4">The sequence shown here is derived from an EMBL/GenBank/DDBJ whole genome shotgun (WGS) entry which is preliminary data.</text>
</comment>
<dbReference type="GO" id="GO:0008237">
    <property type="term" value="F:metallopeptidase activity"/>
    <property type="evidence" value="ECO:0007669"/>
    <property type="project" value="InterPro"/>
</dbReference>
<evidence type="ECO:0000313" key="4">
    <source>
        <dbReference type="EMBL" id="TQV66520.1"/>
    </source>
</evidence>
<protein>
    <submittedName>
        <fullName evidence="4">DUF5117 domain-containing protein</fullName>
    </submittedName>
</protein>
<dbReference type="InterPro" id="IPR033413">
    <property type="entry name" value="DUF5117"/>
</dbReference>
<keyword evidence="1" id="KW-0732">Signal</keyword>
<proteinExistence type="predicted"/>
<keyword evidence="5" id="KW-1185">Reference proteome</keyword>
<dbReference type="PANTHER" id="PTHR38478">
    <property type="entry name" value="PEPTIDASE M1A AND M12B"/>
    <property type="match status" value="1"/>
</dbReference>
<feature type="domain" description="EcxA zinc-binding" evidence="2">
    <location>
        <begin position="399"/>
        <end position="705"/>
    </location>
</feature>
<dbReference type="PANTHER" id="PTHR38478:SF1">
    <property type="entry name" value="ZINC DEPENDENT METALLOPROTEASE DOMAIN LIPOPROTEIN"/>
    <property type="match status" value="1"/>
</dbReference>
<feature type="domain" description="DUF5117" evidence="3">
    <location>
        <begin position="80"/>
        <end position="272"/>
    </location>
</feature>
<accession>A0A545SNF1</accession>
<dbReference type="InterPro" id="IPR024079">
    <property type="entry name" value="MetalloPept_cat_dom_sf"/>
</dbReference>
<gene>
    <name evidence="4" type="ORF">FKG94_27195</name>
</gene>
<evidence type="ECO:0000313" key="5">
    <source>
        <dbReference type="Proteomes" id="UP000319732"/>
    </source>
</evidence>
<evidence type="ECO:0000259" key="2">
    <source>
        <dbReference type="Pfam" id="PF16313"/>
    </source>
</evidence>
<dbReference type="OrthoDB" id="9776599at2"/>
<feature type="signal peptide" evidence="1">
    <location>
        <begin position="1"/>
        <end position="19"/>
    </location>
</feature>
<dbReference type="InterPro" id="IPR034032">
    <property type="entry name" value="Zn_MMP-like_bac"/>
</dbReference>
<dbReference type="Gene3D" id="3.40.390.10">
    <property type="entry name" value="Collagenase (Catalytic Domain)"/>
    <property type="match status" value="1"/>
</dbReference>
<dbReference type="AlphaFoldDB" id="A0A545SNF1"/>
<feature type="chain" id="PRO_5021888822" evidence="1">
    <location>
        <begin position="20"/>
        <end position="798"/>
    </location>
</feature>
<dbReference type="SUPFAM" id="SSF55486">
    <property type="entry name" value="Metalloproteases ('zincins'), catalytic domain"/>
    <property type="match status" value="1"/>
</dbReference>
<evidence type="ECO:0000256" key="1">
    <source>
        <dbReference type="SAM" id="SignalP"/>
    </source>
</evidence>
<dbReference type="Pfam" id="PF16313">
    <property type="entry name" value="DUF4953"/>
    <property type="match status" value="1"/>
</dbReference>
<dbReference type="RefSeq" id="WP_142930105.1">
    <property type="nucleotide sequence ID" value="NZ_ML660116.1"/>
</dbReference>